<dbReference type="EMBL" id="JAUSUI010000003">
    <property type="protein sequence ID" value="MDQ0302521.1"/>
    <property type="molecule type" value="Genomic_DNA"/>
</dbReference>
<dbReference type="Gene3D" id="3.90.760.10">
    <property type="entry name" value="Flavocytochrome c sulphide dehydrogenase, flavin-binding domain"/>
    <property type="match status" value="1"/>
</dbReference>
<evidence type="ECO:0000313" key="5">
    <source>
        <dbReference type="Proteomes" id="UP001224682"/>
    </source>
</evidence>
<dbReference type="Proteomes" id="UP001224682">
    <property type="component" value="Unassembled WGS sequence"/>
</dbReference>
<evidence type="ECO:0000313" key="4">
    <source>
        <dbReference type="EMBL" id="MDQ0302521.1"/>
    </source>
</evidence>
<keyword evidence="5" id="KW-1185">Reference proteome</keyword>
<dbReference type="InterPro" id="IPR006311">
    <property type="entry name" value="TAT_signal"/>
</dbReference>
<dbReference type="RefSeq" id="WP_307019240.1">
    <property type="nucleotide sequence ID" value="NZ_JAUSUI010000003.1"/>
</dbReference>
<organism evidence="4 5">
    <name type="scientific">Ancylobacter polymorphus</name>
    <dbReference type="NCBI Taxonomy" id="223390"/>
    <lineage>
        <taxon>Bacteria</taxon>
        <taxon>Pseudomonadati</taxon>
        <taxon>Pseudomonadota</taxon>
        <taxon>Alphaproteobacteria</taxon>
        <taxon>Hyphomicrobiales</taxon>
        <taxon>Xanthobacteraceae</taxon>
        <taxon>Ancylobacter</taxon>
    </lineage>
</organism>
<feature type="domain" description="Flavocytochrome c sulphide dehydrogenase flavin-binding" evidence="2">
    <location>
        <begin position="363"/>
        <end position="424"/>
    </location>
</feature>
<proteinExistence type="predicted"/>
<dbReference type="InterPro" id="IPR016156">
    <property type="entry name" value="FAD/NAD-linked_Rdtase_dimer_sf"/>
</dbReference>
<dbReference type="InterPro" id="IPR037092">
    <property type="entry name" value="FlavoCytC_S_DH_flav-bd_sf"/>
</dbReference>
<dbReference type="InterPro" id="IPR015323">
    <property type="entry name" value="FlavoCytC_S_DH_flav-bd"/>
</dbReference>
<dbReference type="Pfam" id="PF21706">
    <property type="entry name" value="FCSD_central"/>
    <property type="match status" value="1"/>
</dbReference>
<dbReference type="InterPro" id="IPR052541">
    <property type="entry name" value="SQRD"/>
</dbReference>
<dbReference type="SUPFAM" id="SSF51905">
    <property type="entry name" value="FAD/NAD(P)-binding domain"/>
    <property type="match status" value="2"/>
</dbReference>
<name>A0ABU0B9M1_9HYPH</name>
<dbReference type="Gene3D" id="3.50.50.60">
    <property type="entry name" value="FAD/NAD(P)-binding domain"/>
    <property type="match status" value="2"/>
</dbReference>
<dbReference type="SUPFAM" id="SSF55424">
    <property type="entry name" value="FAD/NAD-linked reductases, dimerisation (C-terminal) domain"/>
    <property type="match status" value="1"/>
</dbReference>
<dbReference type="PANTHER" id="PTHR43755">
    <property type="match status" value="1"/>
</dbReference>
<gene>
    <name evidence="4" type="ORF">J2S75_001549</name>
</gene>
<reference evidence="4 5" key="1">
    <citation type="submission" date="2023-07" db="EMBL/GenBank/DDBJ databases">
        <title>Genomic Encyclopedia of Type Strains, Phase IV (KMG-IV): sequencing the most valuable type-strain genomes for metagenomic binning, comparative biology and taxonomic classification.</title>
        <authorList>
            <person name="Goeker M."/>
        </authorList>
    </citation>
    <scope>NUCLEOTIDE SEQUENCE [LARGE SCALE GENOMIC DNA]</scope>
    <source>
        <strain evidence="4 5">DSM 2457</strain>
    </source>
</reference>
<sequence length="436" mass="45983">MAALSRRAFLGSVARSLAGSTAIAPLLAVPAVARGARPKLVIVGAGFGGAALASALANGPEGPLDIVMVEPEPGYFALCQSNLVLGGLKNSPALWFTYEALAHRTGTRLLQGRAERIDPESRTVRLEDGTALPFDAAALAPGIGLDYGSVPGWSRAAAEVLPHGWIGRAQFDLLDRQLAAVPDGGTIVILPPPDPSRCPPAPYERASMMAHRLRATGRGNCRIVLLDGKERFAKMALFLDGWERYYPGMIEWLPPSIHEGIEEVDPTTRTVRAGFGIYRDCALVNVIPAQTAGALAMRSGITDRSGFCPIRPDDMGSTLVPELFVLGDAAQAGPLPKSAYAAVSQSPVVAAALRARLLGEAAPPPTYASLCWSLLAPGDSVSTEGSYAAVNGVLKEVESSVSDLREPREKRAANEREGEAWFKSAGKRLFGSSGRP</sequence>
<dbReference type="InterPro" id="IPR036188">
    <property type="entry name" value="FAD/NAD-bd_sf"/>
</dbReference>
<feature type="domain" description="Sulfide dehydrogenase [flavocytochrome c] flavoprotein chain central" evidence="3">
    <location>
        <begin position="173"/>
        <end position="288"/>
    </location>
</feature>
<comment type="caution">
    <text evidence="4">The sequence shown here is derived from an EMBL/GenBank/DDBJ whole genome shotgun (WGS) entry which is preliminary data.</text>
</comment>
<evidence type="ECO:0000259" key="3">
    <source>
        <dbReference type="Pfam" id="PF21706"/>
    </source>
</evidence>
<dbReference type="InterPro" id="IPR049386">
    <property type="entry name" value="FCSD_central"/>
</dbReference>
<dbReference type="PANTHER" id="PTHR43755:SF1">
    <property type="entry name" value="FAD-DEPENDENT PYRIDINE NUCLEOTIDE-DISULPHIDE OXIDOREDUCTASE"/>
    <property type="match status" value="1"/>
</dbReference>
<protein>
    <submittedName>
        <fullName evidence="4">NADPH-dependent 2,4-dienoyl-CoA reductase/sulfur reductase-like enzyme</fullName>
    </submittedName>
</protein>
<accession>A0ABU0B9M1</accession>
<evidence type="ECO:0000256" key="1">
    <source>
        <dbReference type="SAM" id="MobiDB-lite"/>
    </source>
</evidence>
<evidence type="ECO:0000259" key="2">
    <source>
        <dbReference type="Pfam" id="PF09242"/>
    </source>
</evidence>
<dbReference type="PROSITE" id="PS51318">
    <property type="entry name" value="TAT"/>
    <property type="match status" value="1"/>
</dbReference>
<dbReference type="Pfam" id="PF09242">
    <property type="entry name" value="FCSD-flav_bind"/>
    <property type="match status" value="1"/>
</dbReference>
<feature type="region of interest" description="Disordered" evidence="1">
    <location>
        <begin position="400"/>
        <end position="419"/>
    </location>
</feature>